<proteinExistence type="predicted"/>
<dbReference type="InterPro" id="IPR053143">
    <property type="entry name" value="Arylsulfate_ST"/>
</dbReference>
<evidence type="ECO:0008006" key="2">
    <source>
        <dbReference type="Google" id="ProtNLM"/>
    </source>
</evidence>
<dbReference type="Pfam" id="PF05935">
    <property type="entry name" value="Arylsulfotrans"/>
    <property type="match status" value="1"/>
</dbReference>
<dbReference type="InterPro" id="IPR010262">
    <property type="entry name" value="Arylsulfotransferase_bact"/>
</dbReference>
<comment type="caution">
    <text evidence="1">The sequence shown here is derived from an EMBL/GenBank/DDBJ whole genome shotgun (WGS) entry which is preliminary data.</text>
</comment>
<sequence length="553" mass="61675">MPTPQFLAEPAIEHGPEHAPLVARMSMKTSGADETRVRIEQNGDAWTITFPATDGRCLLAGFHPEGEARLAVQVAGQDGAATWRKPLAHRLKDVPASPPEMPPLQTHVFQPHRMAGRSTFATGCRRAFGRITDMSAAQRKRYTHRGMLIAVDNCGRMRWMRNLGRHAARMEQSANGTLIVHDTDPSSGRIDVAGDVIRTRYAARRPQEAEEGRIPVDARSQHHQPHQMPNGSILALSAHARRMNDWPASVRDPDNSRAGRDIVGDMVVEVTPEGEVVWSWDSCDHLDPCRIGCDALDAYWHVRGFPGAADRTHGNGVAYDESDDSVLVSLRPQDCMLKIDRKSGETVWILGDHDRWPARLQGKLLTPLGENFRWPWHMHNPRITSKGAIVLVHNGIYGARPGNERIPFHKSFSRGVAYRVDKDAMSVEQVWSSALTDADVKERAWTMGDAHRPEDGDTALVIHSPAMPHGRDDIGMDEDDRSRRYVSEFPSHARILECSRKDIGDIVFDMTVRDEDGLIHFEVFSGVRGDSLYPEDSGIKLDLCDTLQPEDAA</sequence>
<dbReference type="EMBL" id="VXRY01000419">
    <property type="protein sequence ID" value="MXY34469.1"/>
    <property type="molecule type" value="Genomic_DNA"/>
</dbReference>
<accession>A0A6B0Y3X6</accession>
<gene>
    <name evidence="1" type="ORF">F4Y60_10385</name>
</gene>
<dbReference type="GO" id="GO:0004062">
    <property type="term" value="F:aryl sulfotransferase activity"/>
    <property type="evidence" value="ECO:0007669"/>
    <property type="project" value="InterPro"/>
</dbReference>
<dbReference type="PANTHER" id="PTHR35340">
    <property type="entry name" value="PQQ ENZYME REPEAT PROTEIN-RELATED"/>
    <property type="match status" value="1"/>
</dbReference>
<protein>
    <recommendedName>
        <fullName evidence="2">Arylsulfotransferase (ASST)</fullName>
    </recommendedName>
</protein>
<dbReference type="AlphaFoldDB" id="A0A6B0Y3X6"/>
<evidence type="ECO:0000313" key="1">
    <source>
        <dbReference type="EMBL" id="MXY34469.1"/>
    </source>
</evidence>
<organism evidence="1">
    <name type="scientific">Boseongicola sp. SB0664_bin_43</name>
    <dbReference type="NCBI Taxonomy" id="2604844"/>
    <lineage>
        <taxon>Bacteria</taxon>
        <taxon>Pseudomonadati</taxon>
        <taxon>Pseudomonadota</taxon>
        <taxon>Alphaproteobacteria</taxon>
        <taxon>Rhodobacterales</taxon>
        <taxon>Paracoccaceae</taxon>
        <taxon>Boseongicola</taxon>
    </lineage>
</organism>
<reference evidence="1" key="1">
    <citation type="submission" date="2019-09" db="EMBL/GenBank/DDBJ databases">
        <title>Characterisation of the sponge microbiome using genome-centric metagenomics.</title>
        <authorList>
            <person name="Engelberts J.P."/>
            <person name="Robbins S.J."/>
            <person name="De Goeij J.M."/>
            <person name="Aranda M."/>
            <person name="Bell S.C."/>
            <person name="Webster N.S."/>
        </authorList>
    </citation>
    <scope>NUCLEOTIDE SEQUENCE</scope>
    <source>
        <strain evidence="1">SB0664_bin_43</strain>
    </source>
</reference>
<dbReference type="PANTHER" id="PTHR35340:SF5">
    <property type="entry name" value="ASST-DOMAIN-CONTAINING PROTEIN"/>
    <property type="match status" value="1"/>
</dbReference>
<name>A0A6B0Y3X6_9RHOB</name>